<name>A0ABD5WS16_9EURY</name>
<sequence>MNRRKFLGMMTAAAGGLATAQTAIAADTQLEPNTWYDATVTDVTDGDTIDVTLDSDGTEYEIRVLGIDTPETRRNGRYESVPEWEGIEDDKYLSTWGENAKDYASNQLPDGTSVKIAVDSEEDEKDPFGRLLAYIKYDKNGDGSMDTLYNRDLIEQGYARVYGSSLTKHDDFWNAEDDAQAAGVGVWGRSDPANTTETGDDSVTEVFFPNVSSVRTDTGGLVDSRAPVYAPTNATQSLSGGYDYGGDIPLVGVDSDANTAMVGGLFVNEEHEGAAGQHFVFLTNLIDALSSKSGQVLIDGGHHQFNADYALSSEDAVHYQRYLEGQGIAFEQVNTLDGAGDNALSTARAIVVTSPYEAFTSSEKTALDTFVGNGGAVVLMGSAKSSATSRSNLNDVAAALGSDLRLNDDQVFDGSGDSNFQTSNVDTTNFSLWSAYS</sequence>
<evidence type="ECO:0000256" key="1">
    <source>
        <dbReference type="ARBA" id="ARBA00022722"/>
    </source>
</evidence>
<protein>
    <submittedName>
        <fullName evidence="5">Thermonuclease family protein</fullName>
    </submittedName>
</protein>
<dbReference type="RefSeq" id="WP_276279870.1">
    <property type="nucleotide sequence ID" value="NZ_CP119809.1"/>
</dbReference>
<dbReference type="Gene3D" id="2.40.50.90">
    <property type="match status" value="1"/>
</dbReference>
<organism evidence="5 6">
    <name type="scientific">Halorussus caseinilyticus</name>
    <dbReference type="NCBI Taxonomy" id="3034025"/>
    <lineage>
        <taxon>Archaea</taxon>
        <taxon>Methanobacteriati</taxon>
        <taxon>Methanobacteriota</taxon>
        <taxon>Stenosarchaea group</taxon>
        <taxon>Halobacteria</taxon>
        <taxon>Halobacteriales</taxon>
        <taxon>Haladaptataceae</taxon>
        <taxon>Halorussus</taxon>
    </lineage>
</organism>
<proteinExistence type="predicted"/>
<dbReference type="Proteomes" id="UP001596407">
    <property type="component" value="Unassembled WGS sequence"/>
</dbReference>
<keyword evidence="1" id="KW-0540">Nuclease</keyword>
<dbReference type="PROSITE" id="PS50830">
    <property type="entry name" value="TNASE_3"/>
    <property type="match status" value="1"/>
</dbReference>
<dbReference type="InterPro" id="IPR016071">
    <property type="entry name" value="Staphylococal_nuclease_OB-fold"/>
</dbReference>
<evidence type="ECO:0000259" key="4">
    <source>
        <dbReference type="PROSITE" id="PS50830"/>
    </source>
</evidence>
<evidence type="ECO:0000313" key="5">
    <source>
        <dbReference type="EMBL" id="MFC7082150.1"/>
    </source>
</evidence>
<dbReference type="InterPro" id="IPR035437">
    <property type="entry name" value="SNase_OB-fold_sf"/>
</dbReference>
<dbReference type="PANTHER" id="PTHR12302">
    <property type="entry name" value="EBNA2 BINDING PROTEIN P100"/>
    <property type="match status" value="1"/>
</dbReference>
<evidence type="ECO:0000256" key="2">
    <source>
        <dbReference type="ARBA" id="ARBA00022759"/>
    </source>
</evidence>
<reference evidence="5 6" key="1">
    <citation type="journal article" date="2019" name="Int. J. Syst. Evol. Microbiol.">
        <title>The Global Catalogue of Microorganisms (GCM) 10K type strain sequencing project: providing services to taxonomists for standard genome sequencing and annotation.</title>
        <authorList>
            <consortium name="The Broad Institute Genomics Platform"/>
            <consortium name="The Broad Institute Genome Sequencing Center for Infectious Disease"/>
            <person name="Wu L."/>
            <person name="Ma J."/>
        </authorList>
    </citation>
    <scope>NUCLEOTIDE SEQUENCE [LARGE SCALE GENOMIC DNA]</scope>
    <source>
        <strain evidence="5 6">DT72</strain>
    </source>
</reference>
<evidence type="ECO:0000313" key="6">
    <source>
        <dbReference type="Proteomes" id="UP001596407"/>
    </source>
</evidence>
<dbReference type="GO" id="GO:0016787">
    <property type="term" value="F:hydrolase activity"/>
    <property type="evidence" value="ECO:0007669"/>
    <property type="project" value="UniProtKB-KW"/>
</dbReference>
<dbReference type="Pfam" id="PF00565">
    <property type="entry name" value="SNase"/>
    <property type="match status" value="1"/>
</dbReference>
<dbReference type="SMART" id="SM00318">
    <property type="entry name" value="SNc"/>
    <property type="match status" value="1"/>
</dbReference>
<evidence type="ECO:0000256" key="3">
    <source>
        <dbReference type="ARBA" id="ARBA00022801"/>
    </source>
</evidence>
<dbReference type="PANTHER" id="PTHR12302:SF3">
    <property type="entry name" value="SERINE_THREONINE-PROTEIN KINASE 31"/>
    <property type="match status" value="1"/>
</dbReference>
<gene>
    <name evidence="5" type="ORF">ACFQJ6_20745</name>
</gene>
<feature type="domain" description="TNase-like" evidence="4">
    <location>
        <begin position="34"/>
        <end position="189"/>
    </location>
</feature>
<dbReference type="SUPFAM" id="SSF50199">
    <property type="entry name" value="Staphylococcal nuclease"/>
    <property type="match status" value="1"/>
</dbReference>
<keyword evidence="3" id="KW-0378">Hydrolase</keyword>
<comment type="caution">
    <text evidence="5">The sequence shown here is derived from an EMBL/GenBank/DDBJ whole genome shotgun (WGS) entry which is preliminary data.</text>
</comment>
<keyword evidence="6" id="KW-1185">Reference proteome</keyword>
<keyword evidence="2" id="KW-0255">Endonuclease</keyword>
<dbReference type="GeneID" id="79304464"/>
<dbReference type="EMBL" id="JBHSZH010000005">
    <property type="protein sequence ID" value="MFC7082150.1"/>
    <property type="molecule type" value="Genomic_DNA"/>
</dbReference>
<dbReference type="AlphaFoldDB" id="A0ABD5WS16"/>
<accession>A0ABD5WS16</accession>
<dbReference type="GO" id="GO:0004519">
    <property type="term" value="F:endonuclease activity"/>
    <property type="evidence" value="ECO:0007669"/>
    <property type="project" value="UniProtKB-KW"/>
</dbReference>